<dbReference type="InterPro" id="IPR003607">
    <property type="entry name" value="HD/PDEase_dom"/>
</dbReference>
<evidence type="ECO:0000313" key="2">
    <source>
        <dbReference type="EMBL" id="MCK7611592.1"/>
    </source>
</evidence>
<dbReference type="EMBL" id="JALNMJ010000002">
    <property type="protein sequence ID" value="MCK7611592.1"/>
    <property type="molecule type" value="Genomic_DNA"/>
</dbReference>
<dbReference type="InterPro" id="IPR006674">
    <property type="entry name" value="HD_domain"/>
</dbReference>
<dbReference type="CDD" id="cd00077">
    <property type="entry name" value="HDc"/>
    <property type="match status" value="1"/>
</dbReference>
<comment type="caution">
    <text evidence="2">The sequence shown here is derived from an EMBL/GenBank/DDBJ whole genome shotgun (WGS) entry which is preliminary data.</text>
</comment>
<dbReference type="RefSeq" id="WP_248151738.1">
    <property type="nucleotide sequence ID" value="NZ_JALNMJ010000002.1"/>
</dbReference>
<evidence type="ECO:0000313" key="3">
    <source>
        <dbReference type="Proteomes" id="UP001431221"/>
    </source>
</evidence>
<evidence type="ECO:0000259" key="1">
    <source>
        <dbReference type="SMART" id="SM00471"/>
    </source>
</evidence>
<accession>A0ABT0GRA6</accession>
<reference evidence="2" key="1">
    <citation type="submission" date="2022-04" db="EMBL/GenBank/DDBJ databases">
        <title>Roseibium sp. CAU 1639 isolated from mud.</title>
        <authorList>
            <person name="Kim W."/>
        </authorList>
    </citation>
    <scope>NUCLEOTIDE SEQUENCE</scope>
    <source>
        <strain evidence="2">CAU 1639</strain>
    </source>
</reference>
<keyword evidence="3" id="KW-1185">Reference proteome</keyword>
<protein>
    <submittedName>
        <fullName evidence="2">HD domain-containing protein</fullName>
    </submittedName>
</protein>
<dbReference type="Proteomes" id="UP001431221">
    <property type="component" value="Unassembled WGS sequence"/>
</dbReference>
<organism evidence="2 3">
    <name type="scientific">Roseibium sediminicola</name>
    <dbReference type="NCBI Taxonomy" id="2933272"/>
    <lineage>
        <taxon>Bacteria</taxon>
        <taxon>Pseudomonadati</taxon>
        <taxon>Pseudomonadota</taxon>
        <taxon>Alphaproteobacteria</taxon>
        <taxon>Hyphomicrobiales</taxon>
        <taxon>Stappiaceae</taxon>
        <taxon>Roseibium</taxon>
    </lineage>
</organism>
<dbReference type="Pfam" id="PF01966">
    <property type="entry name" value="HD"/>
    <property type="match status" value="1"/>
</dbReference>
<dbReference type="PANTHER" id="PTHR35569:SF1">
    <property type="entry name" value="CYANAMIDE HYDRATASE DDI2-RELATED"/>
    <property type="match status" value="1"/>
</dbReference>
<dbReference type="PANTHER" id="PTHR35569">
    <property type="entry name" value="CYANAMIDE HYDRATASE DDI2-RELATED"/>
    <property type="match status" value="1"/>
</dbReference>
<dbReference type="SMART" id="SM00471">
    <property type="entry name" value="HDc"/>
    <property type="match status" value="1"/>
</dbReference>
<name>A0ABT0GRA6_9HYPH</name>
<dbReference type="SUPFAM" id="SSF109604">
    <property type="entry name" value="HD-domain/PDEase-like"/>
    <property type="match status" value="1"/>
</dbReference>
<feature type="domain" description="HD/PDEase" evidence="1">
    <location>
        <begin position="91"/>
        <end position="187"/>
    </location>
</feature>
<gene>
    <name evidence="2" type="ORF">M0H32_05425</name>
</gene>
<dbReference type="Gene3D" id="1.10.3210.10">
    <property type="entry name" value="Hypothetical protein af1432"/>
    <property type="match status" value="1"/>
</dbReference>
<proteinExistence type="predicted"/>
<sequence length="271" mass="30256">MERLFDMPDVKADMGTVEWGRRQGTYRDGRLTRGEKAKLALNMGRMATLETMDKLRSRFGLLNAFGGDLEGMQPPDTALVRDALEFAVGVQNPELMRHSWRTYYFGVLLGGYRKLDFDRELLFSAAILHDVGLAAGRSREPGDCCFVVHGAERCRHHLVGKGHDRAKVHKVADAIGLHLNGYVSNRLYGAEAHLLSRGAMCDVFGMGRLRIAPGLYKEIAAQFPKTDLIDALEIWPGHHLSGSRADVLIKFGGKTRKPNKVSSIRQERVKI</sequence>